<name>A0ABN1TQP9_9ACTN</name>
<evidence type="ECO:0000313" key="3">
    <source>
        <dbReference type="EMBL" id="GAA1098438.1"/>
    </source>
</evidence>
<dbReference type="NCBIfam" id="TIGR00996">
    <property type="entry name" value="Mtu_fam_mce"/>
    <property type="match status" value="1"/>
</dbReference>
<dbReference type="PANTHER" id="PTHR33371:SF4">
    <property type="entry name" value="INTERMEMBRANE PHOSPHOLIPID TRANSPORT SYSTEM BINDING PROTEIN MLAD"/>
    <property type="match status" value="1"/>
</dbReference>
<dbReference type="InterPro" id="IPR024516">
    <property type="entry name" value="Mce_C"/>
</dbReference>
<proteinExistence type="predicted"/>
<evidence type="ECO:0000259" key="1">
    <source>
        <dbReference type="Pfam" id="PF02470"/>
    </source>
</evidence>
<feature type="domain" description="Mammalian cell entry C-terminal" evidence="2">
    <location>
        <begin position="107"/>
        <end position="283"/>
    </location>
</feature>
<dbReference type="Proteomes" id="UP001501581">
    <property type="component" value="Unassembled WGS sequence"/>
</dbReference>
<dbReference type="InterPro" id="IPR052336">
    <property type="entry name" value="MlaD_Phospholipid_Transporter"/>
</dbReference>
<accession>A0ABN1TQP9</accession>
<dbReference type="InterPro" id="IPR003399">
    <property type="entry name" value="Mce/MlaD"/>
</dbReference>
<dbReference type="Pfam" id="PF02470">
    <property type="entry name" value="MlaD"/>
    <property type="match status" value="1"/>
</dbReference>
<dbReference type="EMBL" id="BAAALG010000006">
    <property type="protein sequence ID" value="GAA1098438.1"/>
    <property type="molecule type" value="Genomic_DNA"/>
</dbReference>
<keyword evidence="4" id="KW-1185">Reference proteome</keyword>
<dbReference type="Pfam" id="PF11887">
    <property type="entry name" value="Mce4_CUP1"/>
    <property type="match status" value="1"/>
</dbReference>
<evidence type="ECO:0000259" key="2">
    <source>
        <dbReference type="Pfam" id="PF11887"/>
    </source>
</evidence>
<reference evidence="3 4" key="1">
    <citation type="journal article" date="2019" name="Int. J. Syst. Evol. Microbiol.">
        <title>The Global Catalogue of Microorganisms (GCM) 10K type strain sequencing project: providing services to taxonomists for standard genome sequencing and annotation.</title>
        <authorList>
            <consortium name="The Broad Institute Genomics Platform"/>
            <consortium name="The Broad Institute Genome Sequencing Center for Infectious Disease"/>
            <person name="Wu L."/>
            <person name="Ma J."/>
        </authorList>
    </citation>
    <scope>NUCLEOTIDE SEQUENCE [LARGE SCALE GENOMIC DNA]</scope>
    <source>
        <strain evidence="3 4">JCM 13008</strain>
    </source>
</reference>
<gene>
    <name evidence="3" type="ORF">GCM10009668_14790</name>
</gene>
<evidence type="ECO:0000313" key="4">
    <source>
        <dbReference type="Proteomes" id="UP001501581"/>
    </source>
</evidence>
<organism evidence="3 4">
    <name type="scientific">Nocardioides dubius</name>
    <dbReference type="NCBI Taxonomy" id="317019"/>
    <lineage>
        <taxon>Bacteria</taxon>
        <taxon>Bacillati</taxon>
        <taxon>Actinomycetota</taxon>
        <taxon>Actinomycetes</taxon>
        <taxon>Propionibacteriales</taxon>
        <taxon>Nocardioidaceae</taxon>
        <taxon>Nocardioides</taxon>
    </lineage>
</organism>
<dbReference type="InterPro" id="IPR005693">
    <property type="entry name" value="Mce"/>
</dbReference>
<comment type="caution">
    <text evidence="3">The sequence shown here is derived from an EMBL/GenBank/DDBJ whole genome shotgun (WGS) entry which is preliminary data.</text>
</comment>
<protein>
    <submittedName>
        <fullName evidence="3">MCE family protein</fullName>
    </submittedName>
</protein>
<feature type="domain" description="Mce/MlaD" evidence="1">
    <location>
        <begin position="28"/>
        <end position="101"/>
    </location>
</feature>
<dbReference type="PANTHER" id="PTHR33371">
    <property type="entry name" value="INTERMEMBRANE PHOSPHOLIPID TRANSPORT SYSTEM BINDING PROTEIN MLAD-RELATED"/>
    <property type="match status" value="1"/>
</dbReference>
<sequence length="370" mass="39338">MKRLIIPALIVVLLAAAAFTMFGGEDRKELTASFPRTVAIYEGSEVRVLGVRVGEVTSVEPQGTEVEVKLSYDAEVDLPADAQAVIVSPSVVGDRFVQLTPVYTGGEKLKDGAVLDATRTSTPLELDEIYGSIDDLVVALGPEGANSDGALTQLLEVTAENFDGQGAEVNRTIKDLGKLTGTLENNKDELFGAAEELERFISTLADNDQVVRDFTKSMSNVSELLSGEREELATSLSNIGQALTQVTTFVKDNEELLGKNIKGLNRVSKTLVKRRAELDEILRVGPLALNNLALTYNPQSATLDTSANLENVAHMLGSNPSLVLCSIVGTADPTGVTCGLIETLLGGLNRAGAPERLADPTLESLLGVTR</sequence>
<dbReference type="RefSeq" id="WP_343992897.1">
    <property type="nucleotide sequence ID" value="NZ_BAAALG010000006.1"/>
</dbReference>